<evidence type="ECO:0000313" key="1">
    <source>
        <dbReference type="EMBL" id="QHT73717.1"/>
    </source>
</evidence>
<dbReference type="EMBL" id="MN739831">
    <property type="protein sequence ID" value="QHT73717.1"/>
    <property type="molecule type" value="Genomic_DNA"/>
</dbReference>
<dbReference type="GO" id="GO:0003676">
    <property type="term" value="F:nucleic acid binding"/>
    <property type="evidence" value="ECO:0007669"/>
    <property type="project" value="InterPro"/>
</dbReference>
<organism evidence="1">
    <name type="scientific">viral metagenome</name>
    <dbReference type="NCBI Taxonomy" id="1070528"/>
    <lineage>
        <taxon>unclassified sequences</taxon>
        <taxon>metagenomes</taxon>
        <taxon>organismal metagenomes</taxon>
    </lineage>
</organism>
<dbReference type="InterPro" id="IPR036397">
    <property type="entry name" value="RNaseH_sf"/>
</dbReference>
<protein>
    <recommendedName>
        <fullName evidence="2">3'-5' exonuclease domain-containing protein</fullName>
    </recommendedName>
</protein>
<sequence length="365" mass="44357">MKPIRIIKNNMFNIEINKEYNVYLLNSNNLNLFPDFFDNFMIDYFNKSLKSDNKFYVCIDCEFNTKKIALIQINFEEDNDGNIFLLDPKILSSKSLNILKNNILCNSKISKIFHGADALDIPYFFYDFFNSNKELISKFMENFIDTRFLCEYNNAYNFLYKNIDSKLCNIYFLYEMYDIINLEQRKYLDHNEEIMGKLYNIFIEIDTMSDELINYTMYDVVYLKYLYKRMKSSITDYKYINEMIRLVYLDKRDIIKFVNKDEIEKFNVNYFFKNDKLIRLSNSIENNNIFSNKIFNTLYHVNYFKQNLNLILKNIIYVDILRKYKVYANKNNIQNTRLNISDLFDKLKYHKLNNIYNLIIDINYI</sequence>
<proteinExistence type="predicted"/>
<name>A0A6C0GZY5_9ZZZZ</name>
<dbReference type="Gene3D" id="3.30.420.10">
    <property type="entry name" value="Ribonuclease H-like superfamily/Ribonuclease H"/>
    <property type="match status" value="1"/>
</dbReference>
<dbReference type="SUPFAM" id="SSF53098">
    <property type="entry name" value="Ribonuclease H-like"/>
    <property type="match status" value="1"/>
</dbReference>
<evidence type="ECO:0008006" key="2">
    <source>
        <dbReference type="Google" id="ProtNLM"/>
    </source>
</evidence>
<dbReference type="InterPro" id="IPR012337">
    <property type="entry name" value="RNaseH-like_sf"/>
</dbReference>
<reference evidence="1" key="1">
    <citation type="journal article" date="2020" name="Nature">
        <title>Giant virus diversity and host interactions through global metagenomics.</title>
        <authorList>
            <person name="Schulz F."/>
            <person name="Roux S."/>
            <person name="Paez-Espino D."/>
            <person name="Jungbluth S."/>
            <person name="Walsh D.A."/>
            <person name="Denef V.J."/>
            <person name="McMahon K.D."/>
            <person name="Konstantinidis K.T."/>
            <person name="Eloe-Fadrosh E.A."/>
            <person name="Kyrpides N.C."/>
            <person name="Woyke T."/>
        </authorList>
    </citation>
    <scope>NUCLEOTIDE SEQUENCE</scope>
    <source>
        <strain evidence="1">GVMAG-M-3300023179-4</strain>
    </source>
</reference>
<dbReference type="AlphaFoldDB" id="A0A6C0GZY5"/>
<accession>A0A6C0GZY5</accession>